<evidence type="ECO:0000256" key="3">
    <source>
        <dbReference type="ARBA" id="ARBA00022833"/>
    </source>
</evidence>
<keyword evidence="3 9" id="KW-0862">Zinc</keyword>
<dbReference type="EMBL" id="JAJJMB010007708">
    <property type="protein sequence ID" value="KAI3928151.1"/>
    <property type="molecule type" value="Genomic_DNA"/>
</dbReference>
<feature type="compositionally biased region" description="Basic and acidic residues" evidence="10">
    <location>
        <begin position="290"/>
        <end position="305"/>
    </location>
</feature>
<evidence type="ECO:0000259" key="11">
    <source>
        <dbReference type="PROSITE" id="PS50884"/>
    </source>
</evidence>
<feature type="compositionally biased region" description="Polar residues" evidence="10">
    <location>
        <begin position="1"/>
        <end position="10"/>
    </location>
</feature>
<evidence type="ECO:0000256" key="8">
    <source>
        <dbReference type="PROSITE-ProRule" id="PRU00071"/>
    </source>
</evidence>
<name>A0AAD4SYW8_9MAGN</name>
<evidence type="ECO:0000256" key="6">
    <source>
        <dbReference type="ARBA" id="ARBA00023163"/>
    </source>
</evidence>
<dbReference type="PROSITE" id="PS50884">
    <property type="entry name" value="ZF_DOF_2"/>
    <property type="match status" value="1"/>
</dbReference>
<sequence length="363" mass="40307">MLCSSNNNSEKMIISSSTTTTNATNEWSQRDENTGILMAPNGNNNNRVMEKTATQEQQQQQQQQQQPHLKCPRCDSSNTKFCYYNNYSLTQPRHFCKACKRYWTRGGTLRNVPVGGGYRKNKRVKRPATASSNDTASSNLTTTTSSAAHHHINVSNNPNQMLNPLFYGLPTNQSSYMNLSFPSYDHHHQSQLSSMGLSYPSIAAMANNNQPHEDYGVGGGYNRTTQVQDLINSSSNSLSSFSLFGSSSPSPRTSALMMFNGTNKDSRNNGTTYHQGLLPFQDLQMGMNDDNSRMSRKEVKNEDGNNNHSNNENGNNKVEWNNLPCQNQVGAADSSLFWNSNMTSTVGTWPDLVNYGSSVTSLI</sequence>
<dbReference type="Proteomes" id="UP001202328">
    <property type="component" value="Unassembled WGS sequence"/>
</dbReference>
<organism evidence="12 13">
    <name type="scientific">Papaver atlanticum</name>
    <dbReference type="NCBI Taxonomy" id="357466"/>
    <lineage>
        <taxon>Eukaryota</taxon>
        <taxon>Viridiplantae</taxon>
        <taxon>Streptophyta</taxon>
        <taxon>Embryophyta</taxon>
        <taxon>Tracheophyta</taxon>
        <taxon>Spermatophyta</taxon>
        <taxon>Magnoliopsida</taxon>
        <taxon>Ranunculales</taxon>
        <taxon>Papaveraceae</taxon>
        <taxon>Papaveroideae</taxon>
        <taxon>Papaver</taxon>
    </lineage>
</organism>
<evidence type="ECO:0000313" key="13">
    <source>
        <dbReference type="Proteomes" id="UP001202328"/>
    </source>
</evidence>
<gene>
    <name evidence="12" type="ORF">MKW98_023752</name>
</gene>
<dbReference type="PANTHER" id="PTHR31992">
    <property type="entry name" value="DOF ZINC FINGER PROTEIN DOF1.4-RELATED"/>
    <property type="match status" value="1"/>
</dbReference>
<feature type="compositionally biased region" description="Low complexity" evidence="10">
    <location>
        <begin position="306"/>
        <end position="322"/>
    </location>
</feature>
<keyword evidence="7 8" id="KW-0539">Nucleus</keyword>
<evidence type="ECO:0000313" key="12">
    <source>
        <dbReference type="EMBL" id="KAI3928151.1"/>
    </source>
</evidence>
<keyword evidence="13" id="KW-1185">Reference proteome</keyword>
<evidence type="ECO:0000256" key="7">
    <source>
        <dbReference type="ARBA" id="ARBA00023242"/>
    </source>
</evidence>
<feature type="region of interest" description="Disordered" evidence="10">
    <location>
        <begin position="1"/>
        <end position="72"/>
    </location>
</feature>
<keyword evidence="5 8" id="KW-0238">DNA-binding</keyword>
<reference evidence="12" key="1">
    <citation type="submission" date="2022-04" db="EMBL/GenBank/DDBJ databases">
        <title>A functionally conserved STORR gene fusion in Papaver species that diverged 16.8 million years ago.</title>
        <authorList>
            <person name="Catania T."/>
        </authorList>
    </citation>
    <scope>NUCLEOTIDE SEQUENCE</scope>
    <source>
        <strain evidence="12">S-188037</strain>
    </source>
</reference>
<dbReference type="PANTHER" id="PTHR31992:SF344">
    <property type="entry name" value="DOF ZINC FINGER PROTEIN"/>
    <property type="match status" value="1"/>
</dbReference>
<comment type="caution">
    <text evidence="12">The sequence shown here is derived from an EMBL/GenBank/DDBJ whole genome shotgun (WGS) entry which is preliminary data.</text>
</comment>
<evidence type="ECO:0000256" key="1">
    <source>
        <dbReference type="ARBA" id="ARBA00022723"/>
    </source>
</evidence>
<feature type="domain" description="Dof-type" evidence="11">
    <location>
        <begin position="69"/>
        <end position="123"/>
    </location>
</feature>
<dbReference type="PROSITE" id="PS01361">
    <property type="entry name" value="ZF_DOF_1"/>
    <property type="match status" value="1"/>
</dbReference>
<feature type="region of interest" description="Disordered" evidence="10">
    <location>
        <begin position="288"/>
        <end position="322"/>
    </location>
</feature>
<proteinExistence type="predicted"/>
<dbReference type="GO" id="GO:0003700">
    <property type="term" value="F:DNA-binding transcription factor activity"/>
    <property type="evidence" value="ECO:0007669"/>
    <property type="project" value="UniProtKB-UniRule"/>
</dbReference>
<keyword evidence="4 9" id="KW-0805">Transcription regulation</keyword>
<evidence type="ECO:0000256" key="2">
    <source>
        <dbReference type="ARBA" id="ARBA00022771"/>
    </source>
</evidence>
<feature type="region of interest" description="Disordered" evidence="10">
    <location>
        <begin position="114"/>
        <end position="145"/>
    </location>
</feature>
<accession>A0AAD4SYW8</accession>
<evidence type="ECO:0000256" key="4">
    <source>
        <dbReference type="ARBA" id="ARBA00023015"/>
    </source>
</evidence>
<dbReference type="InterPro" id="IPR045174">
    <property type="entry name" value="Dof"/>
</dbReference>
<keyword evidence="2 8" id="KW-0863">Zinc-finger</keyword>
<protein>
    <recommendedName>
        <fullName evidence="9">Dof zinc finger protein</fullName>
    </recommendedName>
</protein>
<feature type="compositionally biased region" description="Low complexity" evidence="10">
    <location>
        <begin position="128"/>
        <end position="145"/>
    </location>
</feature>
<evidence type="ECO:0000256" key="5">
    <source>
        <dbReference type="ARBA" id="ARBA00023125"/>
    </source>
</evidence>
<comment type="function">
    <text evidence="9">Transcription factor that binds specifically to a 5'-AA[AG]G-3' consensus core sequence.</text>
</comment>
<dbReference type="GO" id="GO:0005634">
    <property type="term" value="C:nucleus"/>
    <property type="evidence" value="ECO:0007669"/>
    <property type="project" value="UniProtKB-SubCell"/>
</dbReference>
<evidence type="ECO:0000256" key="10">
    <source>
        <dbReference type="SAM" id="MobiDB-lite"/>
    </source>
</evidence>
<feature type="compositionally biased region" description="Low complexity" evidence="10">
    <location>
        <begin position="55"/>
        <end position="66"/>
    </location>
</feature>
<dbReference type="Pfam" id="PF02701">
    <property type="entry name" value="Zn_ribbon_Dof"/>
    <property type="match status" value="1"/>
</dbReference>
<dbReference type="InterPro" id="IPR003851">
    <property type="entry name" value="Znf_Dof"/>
</dbReference>
<dbReference type="GO" id="GO:0008270">
    <property type="term" value="F:zinc ion binding"/>
    <property type="evidence" value="ECO:0007669"/>
    <property type="project" value="UniProtKB-KW"/>
</dbReference>
<comment type="subcellular location">
    <subcellularLocation>
        <location evidence="8 9">Nucleus</location>
    </subcellularLocation>
</comment>
<keyword evidence="6 9" id="KW-0804">Transcription</keyword>
<dbReference type="AlphaFoldDB" id="A0AAD4SYW8"/>
<evidence type="ECO:0000256" key="9">
    <source>
        <dbReference type="RuleBase" id="RU369094"/>
    </source>
</evidence>
<dbReference type="GO" id="GO:0003677">
    <property type="term" value="F:DNA binding"/>
    <property type="evidence" value="ECO:0007669"/>
    <property type="project" value="UniProtKB-UniRule"/>
</dbReference>
<keyword evidence="1 9" id="KW-0479">Metal-binding</keyword>